<feature type="non-terminal residue" evidence="1">
    <location>
        <position position="1"/>
    </location>
</feature>
<feature type="non-terminal residue" evidence="1">
    <location>
        <position position="56"/>
    </location>
</feature>
<dbReference type="EMBL" id="CACTIH010003618">
    <property type="protein sequence ID" value="CAA2978303.1"/>
    <property type="molecule type" value="Genomic_DNA"/>
</dbReference>
<evidence type="ECO:0000313" key="1">
    <source>
        <dbReference type="EMBL" id="CAA2978303.1"/>
    </source>
</evidence>
<name>A0A8S0RG75_OLEEU</name>
<protein>
    <submittedName>
        <fullName evidence="1">Uncharacterized protein</fullName>
    </submittedName>
</protein>
<organism evidence="1 2">
    <name type="scientific">Olea europaea subsp. europaea</name>
    <dbReference type="NCBI Taxonomy" id="158383"/>
    <lineage>
        <taxon>Eukaryota</taxon>
        <taxon>Viridiplantae</taxon>
        <taxon>Streptophyta</taxon>
        <taxon>Embryophyta</taxon>
        <taxon>Tracheophyta</taxon>
        <taxon>Spermatophyta</taxon>
        <taxon>Magnoliopsida</taxon>
        <taxon>eudicotyledons</taxon>
        <taxon>Gunneridae</taxon>
        <taxon>Pentapetalae</taxon>
        <taxon>asterids</taxon>
        <taxon>lamiids</taxon>
        <taxon>Lamiales</taxon>
        <taxon>Oleaceae</taxon>
        <taxon>Oleeae</taxon>
        <taxon>Olea</taxon>
    </lineage>
</organism>
<sequence length="56" mass="6199">ITNGYGSGIDQSSRQQITNPIVVVVAIMSSEAAHNPHHCLTVCRYKMCSVTRRHCK</sequence>
<dbReference type="Gramene" id="OE9A114307T1">
    <property type="protein sequence ID" value="OE9A114307C1"/>
    <property type="gene ID" value="OE9A114307"/>
</dbReference>
<evidence type="ECO:0000313" key="2">
    <source>
        <dbReference type="Proteomes" id="UP000594638"/>
    </source>
</evidence>
<gene>
    <name evidence="1" type="ORF">OLEA9_A114307</name>
</gene>
<proteinExistence type="predicted"/>
<comment type="caution">
    <text evidence="1">The sequence shown here is derived from an EMBL/GenBank/DDBJ whole genome shotgun (WGS) entry which is preliminary data.</text>
</comment>
<reference evidence="1 2" key="1">
    <citation type="submission" date="2019-12" db="EMBL/GenBank/DDBJ databases">
        <authorList>
            <person name="Alioto T."/>
            <person name="Alioto T."/>
            <person name="Gomez Garrido J."/>
        </authorList>
    </citation>
    <scope>NUCLEOTIDE SEQUENCE [LARGE SCALE GENOMIC DNA]</scope>
</reference>
<dbReference type="AlphaFoldDB" id="A0A8S0RG75"/>
<accession>A0A8S0RG75</accession>
<dbReference type="Proteomes" id="UP000594638">
    <property type="component" value="Unassembled WGS sequence"/>
</dbReference>
<keyword evidence="2" id="KW-1185">Reference proteome</keyword>